<protein>
    <submittedName>
        <fullName evidence="6">M20/M25/M40 family metallo-hydrolase</fullName>
    </submittedName>
</protein>
<dbReference type="Pfam" id="PF01546">
    <property type="entry name" value="Peptidase_M20"/>
    <property type="match status" value="1"/>
</dbReference>
<feature type="domain" description="Peptidase M20 dimerisation" evidence="5">
    <location>
        <begin position="202"/>
        <end position="361"/>
    </location>
</feature>
<dbReference type="PANTHER" id="PTHR43270:SF12">
    <property type="entry name" value="SUCCINYL-DIAMINOPIMELATE DESUCCINYLASE"/>
    <property type="match status" value="1"/>
</dbReference>
<dbReference type="AlphaFoldDB" id="A0A7V7PNT9"/>
<dbReference type="InterPro" id="IPR002933">
    <property type="entry name" value="Peptidase_M20"/>
</dbReference>
<evidence type="ECO:0000259" key="5">
    <source>
        <dbReference type="Pfam" id="PF07687"/>
    </source>
</evidence>
<keyword evidence="2" id="KW-0479">Metal-binding</keyword>
<dbReference type="InterPro" id="IPR051458">
    <property type="entry name" value="Cyt/Met_Dipeptidase"/>
</dbReference>
<dbReference type="Gene3D" id="3.30.70.360">
    <property type="match status" value="1"/>
</dbReference>
<accession>A0A7V7PNT9</accession>
<name>A0A7V7PNT9_9HYPH</name>
<keyword evidence="1" id="KW-0645">Protease</keyword>
<evidence type="ECO:0000313" key="7">
    <source>
        <dbReference type="Proteomes" id="UP000432089"/>
    </source>
</evidence>
<evidence type="ECO:0000256" key="4">
    <source>
        <dbReference type="SAM" id="MobiDB-lite"/>
    </source>
</evidence>
<feature type="region of interest" description="Disordered" evidence="4">
    <location>
        <begin position="102"/>
        <end position="125"/>
    </location>
</feature>
<gene>
    <name evidence="6" type="ORF">F6X38_13825</name>
</gene>
<dbReference type="Gene3D" id="3.40.630.10">
    <property type="entry name" value="Zn peptidases"/>
    <property type="match status" value="1"/>
</dbReference>
<dbReference type="EMBL" id="VZDO01000010">
    <property type="protein sequence ID" value="KAB0679405.1"/>
    <property type="molecule type" value="Genomic_DNA"/>
</dbReference>
<dbReference type="SUPFAM" id="SSF53187">
    <property type="entry name" value="Zn-dependent exopeptidases"/>
    <property type="match status" value="1"/>
</dbReference>
<dbReference type="GO" id="GO:0008233">
    <property type="term" value="F:peptidase activity"/>
    <property type="evidence" value="ECO:0007669"/>
    <property type="project" value="UniProtKB-KW"/>
</dbReference>
<evidence type="ECO:0000256" key="2">
    <source>
        <dbReference type="ARBA" id="ARBA00022723"/>
    </source>
</evidence>
<proteinExistence type="predicted"/>
<dbReference type="RefSeq" id="WP_150970486.1">
    <property type="nucleotide sequence ID" value="NZ_VZDO01000010.1"/>
</dbReference>
<dbReference type="Pfam" id="PF07687">
    <property type="entry name" value="M20_dimer"/>
    <property type="match status" value="1"/>
</dbReference>
<evidence type="ECO:0000256" key="1">
    <source>
        <dbReference type="ARBA" id="ARBA00022670"/>
    </source>
</evidence>
<keyword evidence="7" id="KW-1185">Reference proteome</keyword>
<organism evidence="6 7">
    <name type="scientific">Plantimonas leprariae</name>
    <dbReference type="NCBI Taxonomy" id="2615207"/>
    <lineage>
        <taxon>Bacteria</taxon>
        <taxon>Pseudomonadati</taxon>
        <taxon>Pseudomonadota</taxon>
        <taxon>Alphaproteobacteria</taxon>
        <taxon>Hyphomicrobiales</taxon>
        <taxon>Aurantimonadaceae</taxon>
        <taxon>Plantimonas</taxon>
    </lineage>
</organism>
<dbReference type="NCBIfam" id="NF006579">
    <property type="entry name" value="PRK09104.1"/>
    <property type="match status" value="1"/>
</dbReference>
<sequence>MADLDSVLGCLDLNLDRSVERLQDLLRIPSISTDPAYAADCRRCAEWLAGDLEAIGFQVRVADSAGHPMVIAHHDGAGPGAPHVLFYGHYDVQPVDPVSEWESDPFDPQVKAMPDGTRRITGRGSADDKGQLMTFVEAARAYIAETGSLPCRVTIFLEGEEESGSPSLLPFMDAHRDELTADVALVCDTNMWDRDTPAISAGLRGLVGEEVTIRCADKDLHSGYFGGAAANPIRILSRIVADLHDGDGRVTLPGFYDGVEELPADVRETWANLGFDDAAFLAQAGLSVPAGEKGRSVLEQTWSRPTAEANGITGGYTGKGFKTVIAAEASAKISFRLVFKQDPAKIRESFRQFVRERLPADATAEFHPHGGSPAIQLPFDSPWLGAAREALSAEWPKPAVMIGMGGSIPVVGEFKKRLGMESLLIGFGLGDDRIHSPNEKYELTSFAKGQRSWARVLDALGRKGR</sequence>
<keyword evidence="3 6" id="KW-0378">Hydrolase</keyword>
<dbReference type="Proteomes" id="UP000432089">
    <property type="component" value="Unassembled WGS sequence"/>
</dbReference>
<dbReference type="NCBIfam" id="NF005914">
    <property type="entry name" value="PRK07907.1"/>
    <property type="match status" value="1"/>
</dbReference>
<dbReference type="GO" id="GO:0046872">
    <property type="term" value="F:metal ion binding"/>
    <property type="evidence" value="ECO:0007669"/>
    <property type="project" value="UniProtKB-KW"/>
</dbReference>
<comment type="caution">
    <text evidence="6">The sequence shown here is derived from an EMBL/GenBank/DDBJ whole genome shotgun (WGS) entry which is preliminary data.</text>
</comment>
<dbReference type="GO" id="GO:0006508">
    <property type="term" value="P:proteolysis"/>
    <property type="evidence" value="ECO:0007669"/>
    <property type="project" value="UniProtKB-KW"/>
</dbReference>
<reference evidence="6 7" key="1">
    <citation type="submission" date="2019-09" db="EMBL/GenBank/DDBJ databases">
        <title>YIM 132180 draft genome.</title>
        <authorList>
            <person name="Zhang K."/>
        </authorList>
    </citation>
    <scope>NUCLEOTIDE SEQUENCE [LARGE SCALE GENOMIC DNA]</scope>
    <source>
        <strain evidence="6 7">YIM 132180</strain>
    </source>
</reference>
<dbReference type="InterPro" id="IPR011650">
    <property type="entry name" value="Peptidase_M20_dimer"/>
</dbReference>
<dbReference type="PANTHER" id="PTHR43270">
    <property type="entry name" value="BETA-ALA-HIS DIPEPTIDASE"/>
    <property type="match status" value="1"/>
</dbReference>
<evidence type="ECO:0000313" key="6">
    <source>
        <dbReference type="EMBL" id="KAB0679405.1"/>
    </source>
</evidence>
<evidence type="ECO:0000256" key="3">
    <source>
        <dbReference type="ARBA" id="ARBA00022801"/>
    </source>
</evidence>